<comment type="function">
    <text evidence="1 10">Controls the rotational direction of flagella during chemotaxis.</text>
</comment>
<keyword evidence="9 10" id="KW-0472">Membrane</keyword>
<evidence type="ECO:0000256" key="7">
    <source>
        <dbReference type="ARBA" id="ARBA00022779"/>
    </source>
</evidence>
<keyword evidence="4" id="KW-1003">Cell membrane</keyword>
<dbReference type="PANTHER" id="PTHR35091:SF2">
    <property type="entry name" value="FLAGELLAR PROTEIN FLIL"/>
    <property type="match status" value="1"/>
</dbReference>
<dbReference type="RefSeq" id="WP_290259999.1">
    <property type="nucleotide sequence ID" value="NZ_JAUFQG010000004.1"/>
</dbReference>
<proteinExistence type="inferred from homology"/>
<accession>A0ABV8V2S6</accession>
<keyword evidence="11" id="KW-0732">Signal</keyword>
<keyword evidence="7 10" id="KW-0283">Flagellar rotation</keyword>
<comment type="subcellular location">
    <subcellularLocation>
        <location evidence="10">Cell inner membrane</location>
    </subcellularLocation>
    <subcellularLocation>
        <location evidence="2">Cell membrane</location>
        <topology evidence="2">Single-pass membrane protein</topology>
    </subcellularLocation>
</comment>
<keyword evidence="6" id="KW-0812">Transmembrane</keyword>
<protein>
    <recommendedName>
        <fullName evidence="10">Flagellar protein FliL</fullName>
    </recommendedName>
</protein>
<keyword evidence="12" id="KW-0966">Cell projection</keyword>
<reference evidence="13" key="1">
    <citation type="journal article" date="2019" name="Int. J. Syst. Evol. Microbiol.">
        <title>The Global Catalogue of Microorganisms (GCM) 10K type strain sequencing project: providing services to taxonomists for standard genome sequencing and annotation.</title>
        <authorList>
            <consortium name="The Broad Institute Genomics Platform"/>
            <consortium name="The Broad Institute Genome Sequencing Center for Infectious Disease"/>
            <person name="Wu L."/>
            <person name="Ma J."/>
        </authorList>
    </citation>
    <scope>NUCLEOTIDE SEQUENCE [LARGE SCALE GENOMIC DNA]</scope>
    <source>
        <strain evidence="13">CECT 8570</strain>
    </source>
</reference>
<keyword evidence="10" id="KW-0997">Cell inner membrane</keyword>
<comment type="caution">
    <text evidence="12">The sequence shown here is derived from an EMBL/GenBank/DDBJ whole genome shotgun (WGS) entry which is preliminary data.</text>
</comment>
<keyword evidence="12" id="KW-0282">Flagellum</keyword>
<evidence type="ECO:0000256" key="11">
    <source>
        <dbReference type="SAM" id="SignalP"/>
    </source>
</evidence>
<evidence type="ECO:0000256" key="4">
    <source>
        <dbReference type="ARBA" id="ARBA00022475"/>
    </source>
</evidence>
<evidence type="ECO:0000256" key="3">
    <source>
        <dbReference type="ARBA" id="ARBA00008281"/>
    </source>
</evidence>
<dbReference type="InterPro" id="IPR005503">
    <property type="entry name" value="FliL"/>
</dbReference>
<dbReference type="PANTHER" id="PTHR35091">
    <property type="entry name" value="FLAGELLAR PROTEIN FLIL"/>
    <property type="match status" value="1"/>
</dbReference>
<organism evidence="12 13">
    <name type="scientific">Simiduia curdlanivorans</name>
    <dbReference type="NCBI Taxonomy" id="1492769"/>
    <lineage>
        <taxon>Bacteria</taxon>
        <taxon>Pseudomonadati</taxon>
        <taxon>Pseudomonadota</taxon>
        <taxon>Gammaproteobacteria</taxon>
        <taxon>Cellvibrionales</taxon>
        <taxon>Cellvibrionaceae</taxon>
        <taxon>Simiduia</taxon>
    </lineage>
</organism>
<evidence type="ECO:0000256" key="1">
    <source>
        <dbReference type="ARBA" id="ARBA00002254"/>
    </source>
</evidence>
<gene>
    <name evidence="12" type="ORF">ACFOX3_03100</name>
</gene>
<sequence length="140" mass="15584">MLVLRTFTLSLLVAFIAALPAHAQDDEAEAATGQALYIPLLPPFVVNYGGVGRLRYLKAELTVRVGDISAAQSVRHHMPAIRDKIVTLLSQQEELVIDTQEGKEQLRQDALKEIRQVIELEQGSESGVVDLFFDNFIVQR</sequence>
<keyword evidence="13" id="KW-1185">Reference proteome</keyword>
<evidence type="ECO:0000313" key="13">
    <source>
        <dbReference type="Proteomes" id="UP001595840"/>
    </source>
</evidence>
<keyword evidence="12" id="KW-0969">Cilium</keyword>
<dbReference type="Proteomes" id="UP001595840">
    <property type="component" value="Unassembled WGS sequence"/>
</dbReference>
<evidence type="ECO:0000313" key="12">
    <source>
        <dbReference type="EMBL" id="MFC4361272.1"/>
    </source>
</evidence>
<dbReference type="Pfam" id="PF03748">
    <property type="entry name" value="FliL"/>
    <property type="match status" value="1"/>
</dbReference>
<dbReference type="EMBL" id="JBHSCX010000003">
    <property type="protein sequence ID" value="MFC4361272.1"/>
    <property type="molecule type" value="Genomic_DNA"/>
</dbReference>
<evidence type="ECO:0000256" key="9">
    <source>
        <dbReference type="ARBA" id="ARBA00023136"/>
    </source>
</evidence>
<evidence type="ECO:0000256" key="10">
    <source>
        <dbReference type="RuleBase" id="RU364125"/>
    </source>
</evidence>
<evidence type="ECO:0000256" key="2">
    <source>
        <dbReference type="ARBA" id="ARBA00004162"/>
    </source>
</evidence>
<feature type="signal peptide" evidence="11">
    <location>
        <begin position="1"/>
        <end position="23"/>
    </location>
</feature>
<comment type="similarity">
    <text evidence="3 10">Belongs to the FliL family.</text>
</comment>
<name>A0ABV8V2S6_9GAMM</name>
<evidence type="ECO:0000256" key="8">
    <source>
        <dbReference type="ARBA" id="ARBA00022989"/>
    </source>
</evidence>
<keyword evidence="5 10" id="KW-0145">Chemotaxis</keyword>
<keyword evidence="8" id="KW-1133">Transmembrane helix</keyword>
<evidence type="ECO:0000256" key="6">
    <source>
        <dbReference type="ARBA" id="ARBA00022692"/>
    </source>
</evidence>
<feature type="chain" id="PRO_5045102174" description="Flagellar protein FliL" evidence="11">
    <location>
        <begin position="24"/>
        <end position="140"/>
    </location>
</feature>
<evidence type="ECO:0000256" key="5">
    <source>
        <dbReference type="ARBA" id="ARBA00022500"/>
    </source>
</evidence>